<dbReference type="OrthoDB" id="1607513at2759"/>
<proteinExistence type="predicted"/>
<feature type="domain" description="HAT C-terminal dimerisation" evidence="1">
    <location>
        <begin position="55"/>
        <end position="116"/>
    </location>
</feature>
<dbReference type="GO" id="GO:0046983">
    <property type="term" value="F:protein dimerization activity"/>
    <property type="evidence" value="ECO:0007669"/>
    <property type="project" value="InterPro"/>
</dbReference>
<gene>
    <name evidence="2" type="ORF">PSYICH_LOCUS10543</name>
</gene>
<dbReference type="Proteomes" id="UP001153636">
    <property type="component" value="Chromosome 4"/>
</dbReference>
<reference evidence="2" key="1">
    <citation type="submission" date="2022-01" db="EMBL/GenBank/DDBJ databases">
        <authorList>
            <person name="King R."/>
        </authorList>
    </citation>
    <scope>NUCLEOTIDE SEQUENCE</scope>
</reference>
<accession>A0A9P0GH18</accession>
<evidence type="ECO:0000313" key="2">
    <source>
        <dbReference type="EMBL" id="CAH1109490.1"/>
    </source>
</evidence>
<dbReference type="SUPFAM" id="SSF53098">
    <property type="entry name" value="Ribonuclease H-like"/>
    <property type="match status" value="1"/>
</dbReference>
<keyword evidence="3" id="KW-1185">Reference proteome</keyword>
<organism evidence="2 3">
    <name type="scientific">Psylliodes chrysocephalus</name>
    <dbReference type="NCBI Taxonomy" id="3402493"/>
    <lineage>
        <taxon>Eukaryota</taxon>
        <taxon>Metazoa</taxon>
        <taxon>Ecdysozoa</taxon>
        <taxon>Arthropoda</taxon>
        <taxon>Hexapoda</taxon>
        <taxon>Insecta</taxon>
        <taxon>Pterygota</taxon>
        <taxon>Neoptera</taxon>
        <taxon>Endopterygota</taxon>
        <taxon>Coleoptera</taxon>
        <taxon>Polyphaga</taxon>
        <taxon>Cucujiformia</taxon>
        <taxon>Chrysomeloidea</taxon>
        <taxon>Chrysomelidae</taxon>
        <taxon>Galerucinae</taxon>
        <taxon>Alticini</taxon>
        <taxon>Psylliodes</taxon>
    </lineage>
</organism>
<dbReference type="InterPro" id="IPR008906">
    <property type="entry name" value="HATC_C_dom"/>
</dbReference>
<evidence type="ECO:0000259" key="1">
    <source>
        <dbReference type="Pfam" id="PF05699"/>
    </source>
</evidence>
<dbReference type="Pfam" id="PF05699">
    <property type="entry name" value="Dimer_Tnp_hAT"/>
    <property type="match status" value="1"/>
</dbReference>
<sequence length="135" mass="15854">MTCDESSNSLIPIKRVSSNVTCESHDKFWNCLDELANENNSQCRDQEKNPIANEIDYYLKTVRIDCSRDPYTWWSVNSKHYPYLTKFAKVYLSAHCISVYSERLFYEAGLVYENKQANSENLVFIHHNLPLINFD</sequence>
<protein>
    <recommendedName>
        <fullName evidence="1">HAT C-terminal dimerisation domain-containing protein</fullName>
    </recommendedName>
</protein>
<dbReference type="AlphaFoldDB" id="A0A9P0GH18"/>
<name>A0A9P0GH18_9CUCU</name>
<evidence type="ECO:0000313" key="3">
    <source>
        <dbReference type="Proteomes" id="UP001153636"/>
    </source>
</evidence>
<dbReference type="InterPro" id="IPR012337">
    <property type="entry name" value="RNaseH-like_sf"/>
</dbReference>
<dbReference type="EMBL" id="OV651816">
    <property type="protein sequence ID" value="CAH1109490.1"/>
    <property type="molecule type" value="Genomic_DNA"/>
</dbReference>